<accession>A0ABD2WWH6</accession>
<keyword evidence="4" id="KW-1185">Reference proteome</keyword>
<evidence type="ECO:0000313" key="3">
    <source>
        <dbReference type="EMBL" id="KAL3397461.1"/>
    </source>
</evidence>
<dbReference type="EMBL" id="JBJJXI010000064">
    <property type="protein sequence ID" value="KAL3397461.1"/>
    <property type="molecule type" value="Genomic_DNA"/>
</dbReference>
<dbReference type="Proteomes" id="UP001627154">
    <property type="component" value="Unassembled WGS sequence"/>
</dbReference>
<evidence type="ECO:0008006" key="5">
    <source>
        <dbReference type="Google" id="ProtNLM"/>
    </source>
</evidence>
<comment type="caution">
    <text evidence="3">The sequence shown here is derived from an EMBL/GenBank/DDBJ whole genome shotgun (WGS) entry which is preliminary data.</text>
</comment>
<name>A0ABD2WWH6_9HYME</name>
<feature type="compositionally biased region" description="Basic and acidic residues" evidence="1">
    <location>
        <begin position="133"/>
        <end position="143"/>
    </location>
</feature>
<gene>
    <name evidence="3" type="ORF">TKK_008795</name>
</gene>
<feature type="compositionally biased region" description="Polar residues" evidence="1">
    <location>
        <begin position="144"/>
        <end position="153"/>
    </location>
</feature>
<keyword evidence="2" id="KW-0812">Transmembrane</keyword>
<protein>
    <recommendedName>
        <fullName evidence="5">LEM domain-containing protein</fullName>
    </recommendedName>
</protein>
<proteinExistence type="predicted"/>
<dbReference type="AlphaFoldDB" id="A0ABD2WWH6"/>
<feature type="region of interest" description="Disordered" evidence="1">
    <location>
        <begin position="34"/>
        <end position="190"/>
    </location>
</feature>
<evidence type="ECO:0000313" key="4">
    <source>
        <dbReference type="Proteomes" id="UP001627154"/>
    </source>
</evidence>
<feature type="transmembrane region" description="Helical" evidence="2">
    <location>
        <begin position="217"/>
        <end position="238"/>
    </location>
</feature>
<reference evidence="3 4" key="1">
    <citation type="journal article" date="2024" name="bioRxiv">
        <title>A reference genome for Trichogramma kaykai: A tiny desert-dwelling parasitoid wasp with competing sex-ratio distorters.</title>
        <authorList>
            <person name="Culotta J."/>
            <person name="Lindsey A.R."/>
        </authorList>
    </citation>
    <scope>NUCLEOTIDE SEQUENCE [LARGE SCALE GENOMIC DNA]</scope>
    <source>
        <strain evidence="3 4">KSX58</strain>
    </source>
</reference>
<sequence length="258" mass="28673">MSQTEERQTSGMLIMGMTSIKHGVGRLRTVMRSALNAPEKVGNEASENELQREERAPEQVPEKKNIATYIQAIHELHGRSKSKSPSPTEVQEQVEPPLRAESPVMIGPLLVSPESPVKPPDNLLGPASGPPKAKSDENDRSPSEEGSQASETDAQIFGNLPAIYQRRGSDNPTEGVNFPPSAITELPTEPERGNSWSVEYIQWCFPEYPIFNLPLKLFVGFAAIIGSCMIIYAAILIIHHNQRRVDDEDYLDYDMEQH</sequence>
<evidence type="ECO:0000256" key="2">
    <source>
        <dbReference type="SAM" id="Phobius"/>
    </source>
</evidence>
<keyword evidence="2" id="KW-1133">Transmembrane helix</keyword>
<feature type="compositionally biased region" description="Basic and acidic residues" evidence="1">
    <location>
        <begin position="49"/>
        <end position="65"/>
    </location>
</feature>
<keyword evidence="2" id="KW-0472">Membrane</keyword>
<evidence type="ECO:0000256" key="1">
    <source>
        <dbReference type="SAM" id="MobiDB-lite"/>
    </source>
</evidence>
<organism evidence="3 4">
    <name type="scientific">Trichogramma kaykai</name>
    <dbReference type="NCBI Taxonomy" id="54128"/>
    <lineage>
        <taxon>Eukaryota</taxon>
        <taxon>Metazoa</taxon>
        <taxon>Ecdysozoa</taxon>
        <taxon>Arthropoda</taxon>
        <taxon>Hexapoda</taxon>
        <taxon>Insecta</taxon>
        <taxon>Pterygota</taxon>
        <taxon>Neoptera</taxon>
        <taxon>Endopterygota</taxon>
        <taxon>Hymenoptera</taxon>
        <taxon>Apocrita</taxon>
        <taxon>Proctotrupomorpha</taxon>
        <taxon>Chalcidoidea</taxon>
        <taxon>Trichogrammatidae</taxon>
        <taxon>Trichogramma</taxon>
    </lineage>
</organism>